<dbReference type="Proteomes" id="UP000016895">
    <property type="component" value="Chromosome 1"/>
</dbReference>
<dbReference type="OrthoDB" id="1445730at2"/>
<gene>
    <name evidence="1" type="ORF">VIBNI_A3318</name>
</gene>
<dbReference type="SUPFAM" id="SSF54909">
    <property type="entry name" value="Dimeric alpha+beta barrel"/>
    <property type="match status" value="1"/>
</dbReference>
<dbReference type="AlphaFoldDB" id="U4KH88"/>
<keyword evidence="2" id="KW-1185">Reference proteome</keyword>
<dbReference type="PATRIC" id="fig|1260221.3.peg.3156"/>
<evidence type="ECO:0000313" key="1">
    <source>
        <dbReference type="EMBL" id="CCO59319.1"/>
    </source>
</evidence>
<evidence type="ECO:0000313" key="2">
    <source>
        <dbReference type="Proteomes" id="UP000016895"/>
    </source>
</evidence>
<dbReference type="RefSeq" id="WP_022551806.1">
    <property type="nucleotide sequence ID" value="NC_022528.1"/>
</dbReference>
<dbReference type="EMBL" id="FO203526">
    <property type="protein sequence ID" value="CCO59319.1"/>
    <property type="molecule type" value="Genomic_DNA"/>
</dbReference>
<dbReference type="InterPro" id="IPR011008">
    <property type="entry name" value="Dimeric_a/b-barrel"/>
</dbReference>
<dbReference type="eggNOG" id="ENOG5032YSM">
    <property type="taxonomic scope" value="Bacteria"/>
</dbReference>
<reference evidence="1 2" key="1">
    <citation type="journal article" date="2013" name="ISME J.">
        <title>Comparative genomics of pathogenic lineages of Vibrio nigripulchritudo identifies virulence-associated traits.</title>
        <authorList>
            <person name="Goudenege D."/>
            <person name="Labreuche Y."/>
            <person name="Krin E."/>
            <person name="Ansquer D."/>
            <person name="Mangenot S."/>
            <person name="Calteau A."/>
            <person name="Medigue C."/>
            <person name="Mazel D."/>
            <person name="Polz M.F."/>
            <person name="Le Roux F."/>
        </authorList>
    </citation>
    <scope>NUCLEOTIDE SEQUENCE [LARGE SCALE GENOMIC DNA]</scope>
    <source>
        <strain evidence="2">SnF1</strain>
    </source>
</reference>
<dbReference type="Gene3D" id="3.30.70.100">
    <property type="match status" value="1"/>
</dbReference>
<protein>
    <submittedName>
        <fullName evidence="1">Putative Dimeric alpha-beta barrel protein</fullName>
    </submittedName>
</protein>
<accession>U4KH88</accession>
<sequence length="108" mass="12129">MKNANSVIETVTWRANEGVSKEEMKNAVELMLLDLKNLPGFIHETLSVNETGQWLQLYYWETAEDAHNSNQLMADKPSFAKLIALIQPDSVDIQVYGCIHASSAISFD</sequence>
<proteinExistence type="predicted"/>
<name>U4KH88_9VIBR</name>
<dbReference type="KEGG" id="vni:VIBNI_A3318"/>
<organism evidence="1 2">
    <name type="scientific">Vibrio nigripulchritudo</name>
    <dbReference type="NCBI Taxonomy" id="28173"/>
    <lineage>
        <taxon>Bacteria</taxon>
        <taxon>Pseudomonadati</taxon>
        <taxon>Pseudomonadota</taxon>
        <taxon>Gammaproteobacteria</taxon>
        <taxon>Vibrionales</taxon>
        <taxon>Vibrionaceae</taxon>
        <taxon>Vibrio</taxon>
    </lineage>
</organism>